<keyword evidence="3" id="KW-1133">Transmembrane helix</keyword>
<dbReference type="KEGG" id="bne:DA69_07445"/>
<evidence type="ECO:0000256" key="5">
    <source>
        <dbReference type="SAM" id="MobiDB-lite"/>
    </source>
</evidence>
<feature type="compositionally biased region" description="Pro residues" evidence="5">
    <location>
        <begin position="79"/>
        <end position="89"/>
    </location>
</feature>
<feature type="compositionally biased region" description="Gly residues" evidence="5">
    <location>
        <begin position="112"/>
        <end position="137"/>
    </location>
</feature>
<dbReference type="SUPFAM" id="SSF74653">
    <property type="entry name" value="TolA/TonB C-terminal domain"/>
    <property type="match status" value="1"/>
</dbReference>
<keyword evidence="2" id="KW-0812">Transmembrane</keyword>
<protein>
    <recommendedName>
        <fullName evidence="6">TonB C-terminal domain-containing protein</fullName>
    </recommendedName>
</protein>
<evidence type="ECO:0000313" key="7">
    <source>
        <dbReference type="EMBL" id="ANF54588.1"/>
    </source>
</evidence>
<gene>
    <name evidence="7" type="ORF">DA69_07445</name>
</gene>
<evidence type="ECO:0000259" key="6">
    <source>
        <dbReference type="Pfam" id="PF03544"/>
    </source>
</evidence>
<dbReference type="GO" id="GO:0055085">
    <property type="term" value="P:transmembrane transport"/>
    <property type="evidence" value="ECO:0007669"/>
    <property type="project" value="InterPro"/>
</dbReference>
<feature type="compositionally biased region" description="Low complexity" evidence="5">
    <location>
        <begin position="138"/>
        <end position="147"/>
    </location>
</feature>
<name>A0A172Y5V9_9CAUL</name>
<sequence>MKQWRWGAAGLVALLHLGALVLLGVGRPQTTLDAPPPLIIVDLIPFERPEPPPPPPAESAVTQGGGAPAAASSVRPPRPRPAPPPPEVVAPPRAAPEQPLVVGAAPEPGPTPGQGQGGQGTGSGGGSGSGVGPGVGDGPPRIIRGPTVGELRGLHPREAFRQRRGGRATLACRVRLDTTLSDCRLVDETPPGMGFGQAALAASRYFRFRPPTQNGAPIDGREVRVGVEWP</sequence>
<dbReference type="eggNOG" id="COG0810">
    <property type="taxonomic scope" value="Bacteria"/>
</dbReference>
<organism evidence="7 8">
    <name type="scientific">Brevundimonas naejangsanensis</name>
    <dbReference type="NCBI Taxonomy" id="588932"/>
    <lineage>
        <taxon>Bacteria</taxon>
        <taxon>Pseudomonadati</taxon>
        <taxon>Pseudomonadota</taxon>
        <taxon>Alphaproteobacteria</taxon>
        <taxon>Caulobacterales</taxon>
        <taxon>Caulobacteraceae</taxon>
        <taxon>Brevundimonas</taxon>
    </lineage>
</organism>
<dbReference type="STRING" id="588932.DA69_07445"/>
<dbReference type="AlphaFoldDB" id="A0A172Y5V9"/>
<dbReference type="Pfam" id="PF03544">
    <property type="entry name" value="TonB_C"/>
    <property type="match status" value="1"/>
</dbReference>
<dbReference type="RefSeq" id="WP_029972657.1">
    <property type="nucleotide sequence ID" value="NZ_CP015614.1"/>
</dbReference>
<feature type="domain" description="TonB C-terminal" evidence="6">
    <location>
        <begin position="156"/>
        <end position="221"/>
    </location>
</feature>
<evidence type="ECO:0000256" key="2">
    <source>
        <dbReference type="ARBA" id="ARBA00022692"/>
    </source>
</evidence>
<evidence type="ECO:0000313" key="8">
    <source>
        <dbReference type="Proteomes" id="UP000077603"/>
    </source>
</evidence>
<dbReference type="OrthoDB" id="7207092at2"/>
<comment type="subcellular location">
    <subcellularLocation>
        <location evidence="1">Membrane</location>
        <topology evidence="1">Single-pass membrane protein</topology>
    </subcellularLocation>
</comment>
<proteinExistence type="predicted"/>
<keyword evidence="4" id="KW-0472">Membrane</keyword>
<accession>A0A172Y5V9</accession>
<dbReference type="Proteomes" id="UP000077603">
    <property type="component" value="Chromosome"/>
</dbReference>
<dbReference type="EMBL" id="CP015614">
    <property type="protein sequence ID" value="ANF54588.1"/>
    <property type="molecule type" value="Genomic_DNA"/>
</dbReference>
<reference evidence="7 8" key="1">
    <citation type="journal article" date="2014" name="Genome Announc.">
        <title>Genome Sequence of a Promising Hydrogen-Producing Facultative Anaerobic Bacterium, Brevundimonas naejangsanensis Strain B1.</title>
        <authorList>
            <person name="Su H."/>
            <person name="Zhang T."/>
            <person name="Bao M."/>
            <person name="Jiang Y."/>
            <person name="Wang Y."/>
            <person name="Tan T."/>
        </authorList>
    </citation>
    <scope>NUCLEOTIDE SEQUENCE [LARGE SCALE GENOMIC DNA]</scope>
    <source>
        <strain evidence="7 8">B1</strain>
    </source>
</reference>
<evidence type="ECO:0000256" key="4">
    <source>
        <dbReference type="ARBA" id="ARBA00023136"/>
    </source>
</evidence>
<dbReference type="InterPro" id="IPR006260">
    <property type="entry name" value="TonB/TolA_C"/>
</dbReference>
<dbReference type="GO" id="GO:0016020">
    <property type="term" value="C:membrane"/>
    <property type="evidence" value="ECO:0007669"/>
    <property type="project" value="UniProtKB-SubCell"/>
</dbReference>
<evidence type="ECO:0000256" key="1">
    <source>
        <dbReference type="ARBA" id="ARBA00004167"/>
    </source>
</evidence>
<keyword evidence="8" id="KW-1185">Reference proteome</keyword>
<dbReference type="InterPro" id="IPR037682">
    <property type="entry name" value="TonB_C"/>
</dbReference>
<dbReference type="NCBIfam" id="TIGR01352">
    <property type="entry name" value="tonB_Cterm"/>
    <property type="match status" value="1"/>
</dbReference>
<evidence type="ECO:0000256" key="3">
    <source>
        <dbReference type="ARBA" id="ARBA00022989"/>
    </source>
</evidence>
<dbReference type="Gene3D" id="3.30.1150.10">
    <property type="match status" value="1"/>
</dbReference>
<feature type="region of interest" description="Disordered" evidence="5">
    <location>
        <begin position="45"/>
        <end position="148"/>
    </location>
</feature>